<proteinExistence type="predicted"/>
<evidence type="ECO:0000313" key="1">
    <source>
        <dbReference type="EMBL" id="SVD37835.1"/>
    </source>
</evidence>
<name>A0A382UVN1_9ZZZZ</name>
<sequence length="91" mass="9839">MGDLVGRSGRSGAIEHLPRLRSDLKLDFVIVNGENAANGFGITPKICDQLYTAGADVVVLGNHAWDAREIIPHIDGERRLIRPLNLPDGSP</sequence>
<dbReference type="Pfam" id="PF13277">
    <property type="entry name" value="YmdB"/>
    <property type="match status" value="1"/>
</dbReference>
<organism evidence="1">
    <name type="scientific">marine metagenome</name>
    <dbReference type="NCBI Taxonomy" id="408172"/>
    <lineage>
        <taxon>unclassified sequences</taxon>
        <taxon>metagenomes</taxon>
        <taxon>ecological metagenomes</taxon>
    </lineage>
</organism>
<dbReference type="InterPro" id="IPR029052">
    <property type="entry name" value="Metallo-depent_PP-like"/>
</dbReference>
<feature type="non-terminal residue" evidence="1">
    <location>
        <position position="91"/>
    </location>
</feature>
<dbReference type="PANTHER" id="PTHR36303">
    <property type="entry name" value="2',3'-CYCLIC-NUCLEOTIDE 2'-PHOSPHODIESTERASE"/>
    <property type="match status" value="1"/>
</dbReference>
<dbReference type="SUPFAM" id="SSF56300">
    <property type="entry name" value="Metallo-dependent phosphatases"/>
    <property type="match status" value="1"/>
</dbReference>
<evidence type="ECO:0008006" key="2">
    <source>
        <dbReference type="Google" id="ProtNLM"/>
    </source>
</evidence>
<protein>
    <recommendedName>
        <fullName evidence="2">Calcineurin-like phosphoesterase domain-containing protein</fullName>
    </recommendedName>
</protein>
<dbReference type="GO" id="GO:0004113">
    <property type="term" value="F:2',3'-cyclic-nucleotide 3'-phosphodiesterase activity"/>
    <property type="evidence" value="ECO:0007669"/>
    <property type="project" value="TreeGrafter"/>
</dbReference>
<dbReference type="InterPro" id="IPR005235">
    <property type="entry name" value="YmdB-like"/>
</dbReference>
<dbReference type="Gene3D" id="3.60.21.10">
    <property type="match status" value="1"/>
</dbReference>
<dbReference type="AlphaFoldDB" id="A0A382UVN1"/>
<gene>
    <name evidence="1" type="ORF">METZ01_LOCUS390689</name>
</gene>
<reference evidence="1" key="1">
    <citation type="submission" date="2018-05" db="EMBL/GenBank/DDBJ databases">
        <authorList>
            <person name="Lanie J.A."/>
            <person name="Ng W.-L."/>
            <person name="Kazmierczak K.M."/>
            <person name="Andrzejewski T.M."/>
            <person name="Davidsen T.M."/>
            <person name="Wayne K.J."/>
            <person name="Tettelin H."/>
            <person name="Glass J.I."/>
            <person name="Rusch D."/>
            <person name="Podicherti R."/>
            <person name="Tsui H.-C.T."/>
            <person name="Winkler M.E."/>
        </authorList>
    </citation>
    <scope>NUCLEOTIDE SEQUENCE</scope>
</reference>
<accession>A0A382UVN1</accession>
<dbReference type="PANTHER" id="PTHR36303:SF1">
    <property type="entry name" value="2',3'-CYCLIC-NUCLEOTIDE 2'-PHOSPHODIESTERASE"/>
    <property type="match status" value="1"/>
</dbReference>
<dbReference type="EMBL" id="UINC01146860">
    <property type="protein sequence ID" value="SVD37835.1"/>
    <property type="molecule type" value="Genomic_DNA"/>
</dbReference>